<reference evidence="1 2" key="1">
    <citation type="submission" date="2011-05" db="EMBL/GenBank/DDBJ databases">
        <authorList>
            <person name="Muzny D."/>
            <person name="Qin X."/>
            <person name="Deng J."/>
            <person name="Jiang H."/>
            <person name="Liu Y."/>
            <person name="Qu J."/>
            <person name="Song X.-Z."/>
            <person name="Zhang L."/>
            <person name="Thornton R."/>
            <person name="Coyle M."/>
            <person name="Francisco L."/>
            <person name="Jackson L."/>
            <person name="Javaid M."/>
            <person name="Korchina V."/>
            <person name="Kovar C."/>
            <person name="Mata R."/>
            <person name="Mathew T."/>
            <person name="Ngo R."/>
            <person name="Nguyen L."/>
            <person name="Nguyen N."/>
            <person name="Okwuonu G."/>
            <person name="Ongeri F."/>
            <person name="Pham C."/>
            <person name="Simmons D."/>
            <person name="Wilczek-Boney K."/>
            <person name="Hale W."/>
            <person name="Jakkamsetti A."/>
            <person name="Pham P."/>
            <person name="Ruth R."/>
            <person name="San Lucas F."/>
            <person name="Warren J."/>
            <person name="Zhang J."/>
            <person name="Zhao Z."/>
            <person name="Zhou C."/>
            <person name="Zhu D."/>
            <person name="Lee S."/>
            <person name="Bess C."/>
            <person name="Blankenburg K."/>
            <person name="Forbes L."/>
            <person name="Fu Q."/>
            <person name="Gubbala S."/>
            <person name="Hirani K."/>
            <person name="Jayaseelan J.C."/>
            <person name="Lara F."/>
            <person name="Munidasa M."/>
            <person name="Palculict T."/>
            <person name="Patil S."/>
            <person name="Pu L.-L."/>
            <person name="Saada N."/>
            <person name="Tang L."/>
            <person name="Weissenberger G."/>
            <person name="Zhu Y."/>
            <person name="Hemphill L."/>
            <person name="Shang Y."/>
            <person name="Youmans B."/>
            <person name="Ayvaz T."/>
            <person name="Ross M."/>
            <person name="Santibanez J."/>
            <person name="Aqrawi P."/>
            <person name="Gross S."/>
            <person name="Joshi V."/>
            <person name="Fowler G."/>
            <person name="Nazareth L."/>
            <person name="Reid J."/>
            <person name="Worley K."/>
            <person name="Petrosino J."/>
            <person name="Highlander S."/>
            <person name="Gibbs R."/>
        </authorList>
    </citation>
    <scope>NUCLEOTIDE SEQUENCE [LARGE SCALE GENOMIC DNA]</scope>
    <source>
        <strain evidence="1 2">871</strain>
    </source>
</reference>
<dbReference type="HOGENOM" id="CLU_031117_0_0_4"/>
<dbReference type="Proteomes" id="UP000003019">
    <property type="component" value="Unassembled WGS sequence"/>
</dbReference>
<gene>
    <name evidence="1" type="ORF">HMPREF9371_2138</name>
</gene>
<dbReference type="RefSeq" id="WP_009119824.1">
    <property type="nucleotide sequence ID" value="NZ_JH164926.1"/>
</dbReference>
<dbReference type="EMBL" id="AGAY01000073">
    <property type="protein sequence ID" value="EGY51674.1"/>
    <property type="molecule type" value="Genomic_DNA"/>
</dbReference>
<evidence type="ECO:0008006" key="3">
    <source>
        <dbReference type="Google" id="ProtNLM"/>
    </source>
</evidence>
<dbReference type="AlphaFoldDB" id="G4CKJ8"/>
<keyword evidence="2" id="KW-1185">Reference proteome</keyword>
<organism evidence="1 2">
    <name type="scientific">Neisseria shayeganii 871</name>
    <dbReference type="NCBI Taxonomy" id="1032488"/>
    <lineage>
        <taxon>Bacteria</taxon>
        <taxon>Pseudomonadati</taxon>
        <taxon>Pseudomonadota</taxon>
        <taxon>Betaproteobacteria</taxon>
        <taxon>Neisseriales</taxon>
        <taxon>Neisseriaceae</taxon>
        <taxon>Neisseria</taxon>
    </lineage>
</organism>
<protein>
    <recommendedName>
        <fullName evidence="3">DUF3375 domain-containing protein</fullName>
    </recommendedName>
</protein>
<evidence type="ECO:0000313" key="1">
    <source>
        <dbReference type="EMBL" id="EGY51674.1"/>
    </source>
</evidence>
<proteinExistence type="predicted"/>
<accession>G4CKJ8</accession>
<name>G4CKJ8_9NEIS</name>
<comment type="caution">
    <text evidence="1">The sequence shown here is derived from an EMBL/GenBank/DDBJ whole genome shotgun (WGS) entry which is preliminary data.</text>
</comment>
<dbReference type="PATRIC" id="fig|1032488.3.peg.2021"/>
<dbReference type="STRING" id="1032488.HMPREF9371_2138"/>
<dbReference type="Pfam" id="PF11855">
    <property type="entry name" value="DUF3375"/>
    <property type="match status" value="1"/>
</dbReference>
<dbReference type="OrthoDB" id="138803at2"/>
<evidence type="ECO:0000313" key="2">
    <source>
        <dbReference type="Proteomes" id="UP000003019"/>
    </source>
</evidence>
<dbReference type="InterPro" id="IPR021804">
    <property type="entry name" value="DUF3375"/>
</dbReference>
<sequence length="486" mass="55198">MSFHAQQAKFKRLFQESAAWRLLRADNAPYILAFVAELFAESSEVPYSRARVLLDSEIERSRDLGVWQTETAALSYLNLWIKNGWLREMDGLLSKTDAMETALRFAHGLDERSTGATASHLRIVQDAVRDFAVSVSRDQPARLAMLQQKQAETQAEIDRVKAGLWDALDENQQRERIREIHQLSMQLTGDFRYFEDEIRRLDKTLRVQMMGHEATRGEVLQQLMAQEDLLAQTEAGSAFNGFFELLGDVNRATEFRAQLRTVLESGAVQYLSHKQQHDLQRLVPTLVTESERVFRIRRRTEQELRSYIESGAAQEEGVIRQLIGRLEQSAMQLLEDGVDLNTATGLSLPTGALYFASPERLRLRHPDDDFQAADTQEHANSRQAGSAVLASLETVRTKQLAHEMRHILQQHGPLTLAGIAEYAPLRMGVEELVARFRVARAVGAAELPDRESLWVRDRHGQLIRARLPVLLLNAKLFPDNIDTLSL</sequence>